<protein>
    <recommendedName>
        <fullName evidence="4">PPE family protein</fullName>
    </recommendedName>
</protein>
<keyword evidence="1" id="KW-0732">Signal</keyword>
<gene>
    <name evidence="2" type="ORF">MAUB_29380</name>
</gene>
<evidence type="ECO:0008006" key="4">
    <source>
        <dbReference type="Google" id="ProtNLM"/>
    </source>
</evidence>
<accession>A0ABN5YVD2</accession>
<name>A0ABN5YVD2_9MYCO</name>
<proteinExistence type="predicted"/>
<keyword evidence="3" id="KW-1185">Reference proteome</keyword>
<evidence type="ECO:0000313" key="2">
    <source>
        <dbReference type="EMBL" id="BBX85065.1"/>
    </source>
</evidence>
<organism evidence="2 3">
    <name type="scientific">Mycolicibacterium aubagnense</name>
    <dbReference type="NCBI Taxonomy" id="319707"/>
    <lineage>
        <taxon>Bacteria</taxon>
        <taxon>Bacillati</taxon>
        <taxon>Actinomycetota</taxon>
        <taxon>Actinomycetes</taxon>
        <taxon>Mycobacteriales</taxon>
        <taxon>Mycobacteriaceae</taxon>
        <taxon>Mycolicibacterium</taxon>
    </lineage>
</organism>
<feature type="signal peptide" evidence="1">
    <location>
        <begin position="1"/>
        <end position="23"/>
    </location>
</feature>
<feature type="chain" id="PRO_5047395446" description="PPE family protein" evidence="1">
    <location>
        <begin position="24"/>
        <end position="181"/>
    </location>
</feature>
<evidence type="ECO:0000256" key="1">
    <source>
        <dbReference type="SAM" id="SignalP"/>
    </source>
</evidence>
<evidence type="ECO:0000313" key="3">
    <source>
        <dbReference type="Proteomes" id="UP000465609"/>
    </source>
</evidence>
<sequence length="181" mass="16570">MAGFVAASAFALIPLAAAGAAWADDDFAGDSGAAVTTPVGNSNIGGGADLGLPNPLDMLPTFGDGANAGGGTDLGTGGADVTSGTGAAVATPVGQSSFTTGTSSNIDVPNPLSMIPIFGEGANAGGGAAINTPLGGSSFNTGGGTDLGIGGAGFNSNTGAGVNTPVGGGNVGGGTNFNVGH</sequence>
<reference evidence="2 3" key="1">
    <citation type="journal article" date="2019" name="Emerg. Microbes Infect.">
        <title>Comprehensive subspecies identification of 175 nontuberculous mycobacteria species based on 7547 genomic profiles.</title>
        <authorList>
            <person name="Matsumoto Y."/>
            <person name="Kinjo T."/>
            <person name="Motooka D."/>
            <person name="Nabeya D."/>
            <person name="Jung N."/>
            <person name="Uechi K."/>
            <person name="Horii T."/>
            <person name="Iida T."/>
            <person name="Fujita J."/>
            <person name="Nakamura S."/>
        </authorList>
    </citation>
    <scope>NUCLEOTIDE SEQUENCE [LARGE SCALE GENOMIC DNA]</scope>
    <source>
        <strain evidence="2 3">JCM 15296</strain>
    </source>
</reference>
<dbReference type="Proteomes" id="UP000465609">
    <property type="component" value="Chromosome"/>
</dbReference>
<dbReference type="EMBL" id="AP022577">
    <property type="protein sequence ID" value="BBX85065.1"/>
    <property type="molecule type" value="Genomic_DNA"/>
</dbReference>